<dbReference type="Gene3D" id="3.40.50.720">
    <property type="entry name" value="NAD(P)-binding Rossmann-like Domain"/>
    <property type="match status" value="1"/>
</dbReference>
<dbReference type="EMBL" id="JAAXOW010000001">
    <property type="protein sequence ID" value="NKX92012.1"/>
    <property type="molecule type" value="Genomic_DNA"/>
</dbReference>
<dbReference type="NCBIfam" id="NF004790">
    <property type="entry name" value="PRK06136.1"/>
    <property type="match status" value="1"/>
</dbReference>
<dbReference type="PANTHER" id="PTHR45790:SF3">
    <property type="entry name" value="S-ADENOSYL-L-METHIONINE-DEPENDENT UROPORPHYRINOGEN III METHYLTRANSFERASE, CHLOROPLASTIC"/>
    <property type="match status" value="1"/>
</dbReference>
<dbReference type="InterPro" id="IPR000878">
    <property type="entry name" value="4pyrrol_Mease"/>
</dbReference>
<dbReference type="PANTHER" id="PTHR45790">
    <property type="entry name" value="SIROHEME SYNTHASE-RELATED"/>
    <property type="match status" value="1"/>
</dbReference>
<evidence type="ECO:0000259" key="14">
    <source>
        <dbReference type="Pfam" id="PF00590"/>
    </source>
</evidence>
<evidence type="ECO:0000256" key="5">
    <source>
        <dbReference type="ARBA" id="ARBA00022691"/>
    </source>
</evidence>
<dbReference type="NCBIfam" id="TIGR01470">
    <property type="entry name" value="cysG_Nterm"/>
    <property type="match status" value="1"/>
</dbReference>
<dbReference type="InterPro" id="IPR006366">
    <property type="entry name" value="CobA/CysG_C"/>
</dbReference>
<dbReference type="InterPro" id="IPR006367">
    <property type="entry name" value="Sirohaem_synthase_N"/>
</dbReference>
<evidence type="ECO:0000313" key="15">
    <source>
        <dbReference type="EMBL" id="NKX92012.1"/>
    </source>
</evidence>
<dbReference type="InterPro" id="IPR012409">
    <property type="entry name" value="Sirohaem_synth"/>
</dbReference>
<evidence type="ECO:0000256" key="13">
    <source>
        <dbReference type="SAM" id="MobiDB-lite"/>
    </source>
</evidence>
<dbReference type="GO" id="GO:0009236">
    <property type="term" value="P:cobalamin biosynthetic process"/>
    <property type="evidence" value="ECO:0007669"/>
    <property type="project" value="UniProtKB-KW"/>
</dbReference>
<dbReference type="GO" id="GO:0032259">
    <property type="term" value="P:methylation"/>
    <property type="evidence" value="ECO:0007669"/>
    <property type="project" value="UniProtKB-KW"/>
</dbReference>
<dbReference type="InterPro" id="IPR014777">
    <property type="entry name" value="4pyrrole_Mease_sub1"/>
</dbReference>
<dbReference type="FunFam" id="3.40.1010.10:FF:000001">
    <property type="entry name" value="Siroheme synthase"/>
    <property type="match status" value="1"/>
</dbReference>
<comment type="catalytic activity">
    <reaction evidence="11">
        <text>precorrin-2 + NAD(+) = sirohydrochlorin + NADH + 2 H(+)</text>
        <dbReference type="Rhea" id="RHEA:15613"/>
        <dbReference type="ChEBI" id="CHEBI:15378"/>
        <dbReference type="ChEBI" id="CHEBI:57540"/>
        <dbReference type="ChEBI" id="CHEBI:57945"/>
        <dbReference type="ChEBI" id="CHEBI:58351"/>
        <dbReference type="ChEBI" id="CHEBI:58827"/>
        <dbReference type="EC" id="1.3.1.76"/>
    </reaction>
</comment>
<dbReference type="GO" id="GO:0051287">
    <property type="term" value="F:NAD binding"/>
    <property type="evidence" value="ECO:0007669"/>
    <property type="project" value="InterPro"/>
</dbReference>
<keyword evidence="16" id="KW-1185">Reference proteome</keyword>
<feature type="active site" description="Proton donor" evidence="12">
    <location>
        <position position="255"/>
    </location>
</feature>
<feature type="region of interest" description="Disordered" evidence="13">
    <location>
        <begin position="434"/>
        <end position="458"/>
    </location>
</feature>
<dbReference type="GO" id="GO:0004851">
    <property type="term" value="F:uroporphyrin-III C-methyltransferase activity"/>
    <property type="evidence" value="ECO:0007669"/>
    <property type="project" value="UniProtKB-EC"/>
</dbReference>
<dbReference type="EC" id="2.1.1.107" evidence="15"/>
<dbReference type="Pfam" id="PF13241">
    <property type="entry name" value="NAD_binding_7"/>
    <property type="match status" value="1"/>
</dbReference>
<evidence type="ECO:0000256" key="11">
    <source>
        <dbReference type="ARBA" id="ARBA00047561"/>
    </source>
</evidence>
<dbReference type="InterPro" id="IPR035996">
    <property type="entry name" value="4pyrrol_Methylase_sf"/>
</dbReference>
<keyword evidence="2" id="KW-0169">Cobalamin biosynthesis</keyword>
<dbReference type="GO" id="GO:0043115">
    <property type="term" value="F:precorrin-2 dehydrogenase activity"/>
    <property type="evidence" value="ECO:0007669"/>
    <property type="project" value="UniProtKB-EC"/>
</dbReference>
<dbReference type="Gene3D" id="3.30.950.10">
    <property type="entry name" value="Methyltransferase, Cobalt-precorrin-4 Transmethylase, Domain 2"/>
    <property type="match status" value="1"/>
</dbReference>
<comment type="caution">
    <text evidence="15">The sequence shown here is derived from an EMBL/GenBank/DDBJ whole genome shotgun (WGS) entry which is preliminary data.</text>
</comment>
<feature type="domain" description="Tetrapyrrole methylase" evidence="14">
    <location>
        <begin position="202"/>
        <end position="406"/>
    </location>
</feature>
<dbReference type="NCBIfam" id="TIGR01469">
    <property type="entry name" value="cobA_cysG_Cterm"/>
    <property type="match status" value="1"/>
</dbReference>
<evidence type="ECO:0000256" key="7">
    <source>
        <dbReference type="ARBA" id="ARBA00023027"/>
    </source>
</evidence>
<keyword evidence="9" id="KW-0627">Porphyrin biosynthesis</keyword>
<evidence type="ECO:0000313" key="16">
    <source>
        <dbReference type="Proteomes" id="UP000774283"/>
    </source>
</evidence>
<dbReference type="Proteomes" id="UP000774283">
    <property type="component" value="Unassembled WGS sequence"/>
</dbReference>
<protein>
    <submittedName>
        <fullName evidence="15">Uroporphyrinogen-III C-methyltransferase</fullName>
        <ecNumber evidence="15">2.1.1.107</ecNumber>
    </submittedName>
</protein>
<feature type="region of interest" description="Disordered" evidence="13">
    <location>
        <begin position="166"/>
        <end position="201"/>
    </location>
</feature>
<gene>
    <name evidence="15" type="primary">cobA</name>
    <name evidence="15" type="ORF">HF995_01780</name>
</gene>
<evidence type="ECO:0000256" key="3">
    <source>
        <dbReference type="ARBA" id="ARBA00022603"/>
    </source>
</evidence>
<dbReference type="InterPro" id="IPR014776">
    <property type="entry name" value="4pyrrole_Mease_sub2"/>
</dbReference>
<evidence type="ECO:0000256" key="1">
    <source>
        <dbReference type="ARBA" id="ARBA00005010"/>
    </source>
</evidence>
<dbReference type="PIRSF" id="PIRSF036426">
    <property type="entry name" value="Sirohaem_synth"/>
    <property type="match status" value="1"/>
</dbReference>
<feature type="active site" description="Proton acceptor" evidence="12">
    <location>
        <position position="233"/>
    </location>
</feature>
<feature type="compositionally biased region" description="Basic and acidic residues" evidence="13">
    <location>
        <begin position="438"/>
        <end position="448"/>
    </location>
</feature>
<name>A0A9X5IND9_9MICO</name>
<keyword evidence="7" id="KW-0520">NAD</keyword>
<dbReference type="GO" id="GO:0019354">
    <property type="term" value="P:siroheme biosynthetic process"/>
    <property type="evidence" value="ECO:0007669"/>
    <property type="project" value="InterPro"/>
</dbReference>
<dbReference type="CDD" id="cd11642">
    <property type="entry name" value="SUMT"/>
    <property type="match status" value="1"/>
</dbReference>
<keyword evidence="3 15" id="KW-0489">Methyltransferase</keyword>
<proteinExistence type="predicted"/>
<sequence>MSTSAPAPEPTGTDPSYPLTLRVAGRRCVVVGAGPVGARRARSLVEAGAQVVVVAPVACPEVVAAARDGGLTWIARDYLTGDLDGAWLVHAATGVAAVDDQVCDDAEWQRVWAVRASDRDRSSAWTPAVARVDDVLVAVNAGGDPRRAVALRDHVAADLRAQAAREHAPDGVARHGAGATPPARAVHSGAGTTTSGTAQGGTVALVGGGPGDDGLLTVRARELLASADVVVIDRLAPQGVLADLPAHVEVVDVGKSSGFHPVPQEEINATLVRHGLAGKRVVRLKGGDPYVFGRGGEELDACVAAGLEVEVVPGVTSAISVPAVAGIPLTHRSLSRGFTVLTGHADVGRVPEATDHTLVLLMGVRRLGTTCAELMERGRDADTPVAVIEDGFGPRQRTTVGTLATIAARIAEAGVQPPAIAVVGRVVTRAPEWSAWTDRPRTQDDEARSATSDPSDAS</sequence>
<evidence type="ECO:0000256" key="6">
    <source>
        <dbReference type="ARBA" id="ARBA00023002"/>
    </source>
</evidence>
<dbReference type="GO" id="GO:0051266">
    <property type="term" value="F:sirohydrochlorin ferrochelatase activity"/>
    <property type="evidence" value="ECO:0007669"/>
    <property type="project" value="InterPro"/>
</dbReference>
<keyword evidence="4 15" id="KW-0808">Transferase</keyword>
<dbReference type="InterPro" id="IPR050161">
    <property type="entry name" value="Siro_Cobalamin_biosynth"/>
</dbReference>
<dbReference type="SUPFAM" id="SSF53790">
    <property type="entry name" value="Tetrapyrrole methylase"/>
    <property type="match status" value="1"/>
</dbReference>
<dbReference type="SUPFAM" id="SSF51735">
    <property type="entry name" value="NAD(P)-binding Rossmann-fold domains"/>
    <property type="match status" value="1"/>
</dbReference>
<keyword evidence="10" id="KW-0511">Multifunctional enzyme</keyword>
<organism evidence="15 16">
    <name type="scientific">Sanguibacter hominis ATCC BAA-789</name>
    <dbReference type="NCBI Taxonomy" id="1312740"/>
    <lineage>
        <taxon>Bacteria</taxon>
        <taxon>Bacillati</taxon>
        <taxon>Actinomycetota</taxon>
        <taxon>Actinomycetes</taxon>
        <taxon>Micrococcales</taxon>
        <taxon>Sanguibacteraceae</taxon>
        <taxon>Sanguibacter</taxon>
    </lineage>
</organism>
<evidence type="ECO:0000256" key="8">
    <source>
        <dbReference type="ARBA" id="ARBA00023239"/>
    </source>
</evidence>
<dbReference type="InterPro" id="IPR036291">
    <property type="entry name" value="NAD(P)-bd_dom_sf"/>
</dbReference>
<evidence type="ECO:0000256" key="10">
    <source>
        <dbReference type="ARBA" id="ARBA00023268"/>
    </source>
</evidence>
<comment type="pathway">
    <text evidence="1">Porphyrin-containing compound metabolism; siroheme biosynthesis; sirohydrochlorin from precorrin-2: step 1/1.</text>
</comment>
<evidence type="ECO:0000256" key="4">
    <source>
        <dbReference type="ARBA" id="ARBA00022679"/>
    </source>
</evidence>
<evidence type="ECO:0000256" key="2">
    <source>
        <dbReference type="ARBA" id="ARBA00022573"/>
    </source>
</evidence>
<keyword evidence="8" id="KW-0456">Lyase</keyword>
<reference evidence="15 16" key="1">
    <citation type="submission" date="2020-04" db="EMBL/GenBank/DDBJ databases">
        <title>MicrobeNet Type strains.</title>
        <authorList>
            <person name="Nicholson A.C."/>
        </authorList>
    </citation>
    <scope>NUCLEOTIDE SEQUENCE [LARGE SCALE GENOMIC DNA]</scope>
    <source>
        <strain evidence="15 16">ATCC BAA-789</strain>
    </source>
</reference>
<dbReference type="Gene3D" id="3.40.1010.10">
    <property type="entry name" value="Cobalt-precorrin-4 Transmethylase, Domain 1"/>
    <property type="match status" value="1"/>
</dbReference>
<keyword evidence="6" id="KW-0560">Oxidoreductase</keyword>
<accession>A0A9X5IND9</accession>
<dbReference type="AlphaFoldDB" id="A0A9X5IND9"/>
<dbReference type="RefSeq" id="WP_168446100.1">
    <property type="nucleotide sequence ID" value="NZ_JAAXOW010000001.1"/>
</dbReference>
<keyword evidence="5" id="KW-0949">S-adenosyl-L-methionine</keyword>
<dbReference type="Pfam" id="PF00590">
    <property type="entry name" value="TP_methylase"/>
    <property type="match status" value="1"/>
</dbReference>
<evidence type="ECO:0000256" key="9">
    <source>
        <dbReference type="ARBA" id="ARBA00023244"/>
    </source>
</evidence>
<evidence type="ECO:0000256" key="12">
    <source>
        <dbReference type="PIRSR" id="PIRSR036426-1"/>
    </source>
</evidence>
<feature type="compositionally biased region" description="Low complexity" evidence="13">
    <location>
        <begin position="188"/>
        <end position="201"/>
    </location>
</feature>
<feature type="compositionally biased region" description="Polar residues" evidence="13">
    <location>
        <begin position="449"/>
        <end position="458"/>
    </location>
</feature>